<dbReference type="OrthoDB" id="10250396at2759"/>
<dbReference type="GO" id="GO:0006083">
    <property type="term" value="P:acetate metabolic process"/>
    <property type="evidence" value="ECO:0007669"/>
    <property type="project" value="InterPro"/>
</dbReference>
<accession>A0A8H5FSN5</accession>
<sequence length="274" mass="30543">MSGVVCDCEVPVSSWKGHREGMNSSRAGKYILMFQHNLAFEYYKLRKIHDDPCKPIDWPTVKATVVTEDGYLAPSVLVEAIREIIHSTEKIILKSNTRIPDLDGSTASTAHSCLPIINPLYAVTHLRDRIGLPAMPINPDRLIASSNSYRENTSTNASNATIFVLSSDAIFDSIRRDPEWTAAKEFVSSSEWDRECCKPDYLWTGNGAVQAWMKVLQDLCSLHGPTPLSASRNSPETIRHIHVIATDTPLEVNIYGQTNPTRAFASRMLNDIRG</sequence>
<name>A0A8H5FSN5_9AGAR</name>
<comment type="caution">
    <text evidence="1">The sequence shown here is derived from an EMBL/GenBank/DDBJ whole genome shotgun (WGS) entry which is preliminary data.</text>
</comment>
<evidence type="ECO:0000313" key="1">
    <source>
        <dbReference type="EMBL" id="KAF5347639.1"/>
    </source>
</evidence>
<dbReference type="InterPro" id="IPR037171">
    <property type="entry name" value="NagB/RpiA_transferase-like"/>
</dbReference>
<organism evidence="1 2">
    <name type="scientific">Leucocoprinus leucothites</name>
    <dbReference type="NCBI Taxonomy" id="201217"/>
    <lineage>
        <taxon>Eukaryota</taxon>
        <taxon>Fungi</taxon>
        <taxon>Dikarya</taxon>
        <taxon>Basidiomycota</taxon>
        <taxon>Agaricomycotina</taxon>
        <taxon>Agaricomycetes</taxon>
        <taxon>Agaricomycetidae</taxon>
        <taxon>Agaricales</taxon>
        <taxon>Agaricineae</taxon>
        <taxon>Agaricaceae</taxon>
        <taxon>Leucocoprinus</taxon>
    </lineage>
</organism>
<dbReference type="PANTHER" id="PTHR43609:SF1">
    <property type="entry name" value="ACETYL-COA HYDROLASE"/>
    <property type="match status" value="1"/>
</dbReference>
<dbReference type="PANTHER" id="PTHR43609">
    <property type="entry name" value="ACETYL-COA HYDROLASE"/>
    <property type="match status" value="1"/>
</dbReference>
<dbReference type="AlphaFoldDB" id="A0A8H5FSN5"/>
<protein>
    <submittedName>
        <fullName evidence="1">Uncharacterized protein</fullName>
    </submittedName>
</protein>
<dbReference type="Proteomes" id="UP000559027">
    <property type="component" value="Unassembled WGS sequence"/>
</dbReference>
<dbReference type="GO" id="GO:0008775">
    <property type="term" value="F:acetate CoA-transferase activity"/>
    <property type="evidence" value="ECO:0007669"/>
    <property type="project" value="InterPro"/>
</dbReference>
<evidence type="ECO:0000313" key="2">
    <source>
        <dbReference type="Proteomes" id="UP000559027"/>
    </source>
</evidence>
<reference evidence="1 2" key="1">
    <citation type="journal article" date="2020" name="ISME J.">
        <title>Uncovering the hidden diversity of litter-decomposition mechanisms in mushroom-forming fungi.</title>
        <authorList>
            <person name="Floudas D."/>
            <person name="Bentzer J."/>
            <person name="Ahren D."/>
            <person name="Johansson T."/>
            <person name="Persson P."/>
            <person name="Tunlid A."/>
        </authorList>
    </citation>
    <scope>NUCLEOTIDE SEQUENCE [LARGE SCALE GENOMIC DNA]</scope>
    <source>
        <strain evidence="1 2">CBS 146.42</strain>
    </source>
</reference>
<dbReference type="GO" id="GO:0005739">
    <property type="term" value="C:mitochondrion"/>
    <property type="evidence" value="ECO:0007669"/>
    <property type="project" value="TreeGrafter"/>
</dbReference>
<gene>
    <name evidence="1" type="ORF">D9756_010717</name>
</gene>
<proteinExistence type="predicted"/>
<dbReference type="SUPFAM" id="SSF100950">
    <property type="entry name" value="NagB/RpiA/CoA transferase-like"/>
    <property type="match status" value="1"/>
</dbReference>
<dbReference type="InterPro" id="IPR046433">
    <property type="entry name" value="ActCoA_hydro"/>
</dbReference>
<dbReference type="EMBL" id="JAACJO010000024">
    <property type="protein sequence ID" value="KAF5347639.1"/>
    <property type="molecule type" value="Genomic_DNA"/>
</dbReference>
<keyword evidence="2" id="KW-1185">Reference proteome</keyword>
<dbReference type="GO" id="GO:0003986">
    <property type="term" value="F:acetyl-CoA hydrolase activity"/>
    <property type="evidence" value="ECO:0007669"/>
    <property type="project" value="TreeGrafter"/>
</dbReference>